<dbReference type="CDD" id="cd00130">
    <property type="entry name" value="PAS"/>
    <property type="match status" value="1"/>
</dbReference>
<dbReference type="SUPFAM" id="SSF55785">
    <property type="entry name" value="PYP-like sensor domain (PAS domain)"/>
    <property type="match status" value="1"/>
</dbReference>
<dbReference type="InterPro" id="IPR013656">
    <property type="entry name" value="PAS_4"/>
</dbReference>
<dbReference type="InterPro" id="IPR000160">
    <property type="entry name" value="GGDEF_dom"/>
</dbReference>
<keyword evidence="5" id="KW-1185">Reference proteome</keyword>
<dbReference type="CDD" id="cd12915">
    <property type="entry name" value="PDC2_DGC_like"/>
    <property type="match status" value="1"/>
</dbReference>
<evidence type="ECO:0000313" key="5">
    <source>
        <dbReference type="Proteomes" id="UP000292136"/>
    </source>
</evidence>
<dbReference type="InterPro" id="IPR029787">
    <property type="entry name" value="Nucleotide_cyclase"/>
</dbReference>
<dbReference type="SUPFAM" id="SSF55073">
    <property type="entry name" value="Nucleotide cyclase"/>
    <property type="match status" value="1"/>
</dbReference>
<sequence length="643" mass="71382">MAPENSTAPPNRPPLVRPGRSLLIGWLLLVAIIIGLVFREIGETRERLYNAAWDNLSTLNLALLEQMERAITATDQALLNARQEVAAMPPLVAEKNPARREEQARRLHQLLRSQVTATPFVTNLVLVDAQGNVLAHSARHPVPAMNVREREYFRRLRDTAEAEPLISPPTRTLLDGSQRLIFSRRLVGPRGHFSGVILASVSLADVVSFYRSVLHLPGGAVALYHSNATLLARYPEMPDSLGHAYPEQDLFLRTPGRGASGTLLETSSMDGRQRLKSFREAKRYPILVSVSQEESELLRPWRATTLHIILMGLGSIVLCSLFIGLIWRQLQRLEEQARALRESEGRFRNLVERAGDALFLHDPDGRIEDVNQQACDSLGLPREELIGSNMDAFEVGIPAAELHQLWHNLDTNAPVTQEGRHRHRLGHEFPVEMRIGAFASGGRRLILTLARDVTERQAYQEKLRQQALHDGLTGLPNRVLFNDLLGQLLAQSERQERAFALLFVDLDHFKEVNDTLGHAAGDRLLQEAAARLRGCLRKADTVARLGGDEFAVLLAEVAGAEDAEQVAEKIVAAMNRPFPLPNGEGHVSASIGIALYPEAGKDAETLLRHADWAMYQAKSGGRNGYRRYRHVVGETTLGQGLGL</sequence>
<evidence type="ECO:0000259" key="3">
    <source>
        <dbReference type="PROSITE" id="PS50887"/>
    </source>
</evidence>
<name>A0ABY0INU4_9RHOO</name>
<dbReference type="Gene3D" id="3.30.70.270">
    <property type="match status" value="1"/>
</dbReference>
<accession>A0ABY0INU4</accession>
<reference evidence="4 5" key="1">
    <citation type="submission" date="2019-02" db="EMBL/GenBank/DDBJ databases">
        <title>Genomic Encyclopedia of Type Strains, Phase IV (KMG-IV): sequencing the most valuable type-strain genomes for metagenomic binning, comparative biology and taxonomic classification.</title>
        <authorList>
            <person name="Goeker M."/>
        </authorList>
    </citation>
    <scope>NUCLEOTIDE SEQUENCE [LARGE SCALE GENOMIC DNA]</scope>
    <source>
        <strain evidence="4 5">DSM 21223</strain>
    </source>
</reference>
<dbReference type="RefSeq" id="WP_165397421.1">
    <property type="nucleotide sequence ID" value="NZ_SHKM01000001.1"/>
</dbReference>
<dbReference type="PROSITE" id="PS50112">
    <property type="entry name" value="PAS"/>
    <property type="match status" value="1"/>
</dbReference>
<dbReference type="NCBIfam" id="TIGR00254">
    <property type="entry name" value="GGDEF"/>
    <property type="match status" value="1"/>
</dbReference>
<keyword evidence="1" id="KW-0472">Membrane</keyword>
<evidence type="ECO:0000259" key="2">
    <source>
        <dbReference type="PROSITE" id="PS50112"/>
    </source>
</evidence>
<dbReference type="Proteomes" id="UP000292136">
    <property type="component" value="Unassembled WGS sequence"/>
</dbReference>
<dbReference type="Pfam" id="PF22588">
    <property type="entry name" value="dCache_1_like"/>
    <property type="match status" value="1"/>
</dbReference>
<dbReference type="PROSITE" id="PS50887">
    <property type="entry name" value="GGDEF"/>
    <property type="match status" value="1"/>
</dbReference>
<dbReference type="CDD" id="cd01949">
    <property type="entry name" value="GGDEF"/>
    <property type="match status" value="1"/>
</dbReference>
<dbReference type="Gene3D" id="3.30.450.20">
    <property type="entry name" value="PAS domain"/>
    <property type="match status" value="3"/>
</dbReference>
<dbReference type="InterPro" id="IPR054327">
    <property type="entry name" value="His-kinase-like_sensor"/>
</dbReference>
<keyword evidence="1" id="KW-0812">Transmembrane</keyword>
<dbReference type="SMART" id="SM00091">
    <property type="entry name" value="PAS"/>
    <property type="match status" value="1"/>
</dbReference>
<dbReference type="EMBL" id="SHKM01000001">
    <property type="protein sequence ID" value="RZT89237.1"/>
    <property type="molecule type" value="Genomic_DNA"/>
</dbReference>
<feature type="transmembrane region" description="Helical" evidence="1">
    <location>
        <begin position="20"/>
        <end position="38"/>
    </location>
</feature>
<keyword evidence="1" id="KW-1133">Transmembrane helix</keyword>
<organism evidence="4 5">
    <name type="scientific">Azospira oryzae</name>
    <dbReference type="NCBI Taxonomy" id="146939"/>
    <lineage>
        <taxon>Bacteria</taxon>
        <taxon>Pseudomonadati</taxon>
        <taxon>Pseudomonadota</taxon>
        <taxon>Betaproteobacteria</taxon>
        <taxon>Rhodocyclales</taxon>
        <taxon>Rhodocyclaceae</taxon>
        <taxon>Azospira</taxon>
    </lineage>
</organism>
<proteinExistence type="predicted"/>
<dbReference type="Pfam" id="PF00990">
    <property type="entry name" value="GGDEF"/>
    <property type="match status" value="1"/>
</dbReference>
<dbReference type="NCBIfam" id="TIGR00229">
    <property type="entry name" value="sensory_box"/>
    <property type="match status" value="1"/>
</dbReference>
<dbReference type="InterPro" id="IPR035965">
    <property type="entry name" value="PAS-like_dom_sf"/>
</dbReference>
<feature type="transmembrane region" description="Helical" evidence="1">
    <location>
        <begin position="308"/>
        <end position="327"/>
    </location>
</feature>
<dbReference type="InterPro" id="IPR052155">
    <property type="entry name" value="Biofilm_reg_signaling"/>
</dbReference>
<dbReference type="PANTHER" id="PTHR44757:SF2">
    <property type="entry name" value="BIOFILM ARCHITECTURE MAINTENANCE PROTEIN MBAA"/>
    <property type="match status" value="1"/>
</dbReference>
<feature type="domain" description="PAS" evidence="2">
    <location>
        <begin position="343"/>
        <end position="395"/>
    </location>
</feature>
<dbReference type="InterPro" id="IPR000014">
    <property type="entry name" value="PAS"/>
</dbReference>
<comment type="caution">
    <text evidence="4">The sequence shown here is derived from an EMBL/GenBank/DDBJ whole genome shotgun (WGS) entry which is preliminary data.</text>
</comment>
<dbReference type="Pfam" id="PF08448">
    <property type="entry name" value="PAS_4"/>
    <property type="match status" value="1"/>
</dbReference>
<feature type="domain" description="GGDEF" evidence="3">
    <location>
        <begin position="497"/>
        <end position="630"/>
    </location>
</feature>
<dbReference type="InterPro" id="IPR043128">
    <property type="entry name" value="Rev_trsase/Diguanyl_cyclase"/>
</dbReference>
<dbReference type="SMART" id="SM00267">
    <property type="entry name" value="GGDEF"/>
    <property type="match status" value="1"/>
</dbReference>
<dbReference type="CDD" id="cd12914">
    <property type="entry name" value="PDC1_DGC_like"/>
    <property type="match status" value="1"/>
</dbReference>
<gene>
    <name evidence="4" type="ORF">EV678_0017</name>
</gene>
<dbReference type="PANTHER" id="PTHR44757">
    <property type="entry name" value="DIGUANYLATE CYCLASE DGCP"/>
    <property type="match status" value="1"/>
</dbReference>
<evidence type="ECO:0000256" key="1">
    <source>
        <dbReference type="SAM" id="Phobius"/>
    </source>
</evidence>
<protein>
    <submittedName>
        <fullName evidence="4">PAS domain S-box-containing protein/diguanylate cyclase (GGDEF)-like protein</fullName>
    </submittedName>
</protein>
<evidence type="ECO:0000313" key="4">
    <source>
        <dbReference type="EMBL" id="RZT89237.1"/>
    </source>
</evidence>